<proteinExistence type="predicted"/>
<dbReference type="EMBL" id="JANBUN010001982">
    <property type="protein sequence ID" value="KAJ2796058.1"/>
    <property type="molecule type" value="Genomic_DNA"/>
</dbReference>
<keyword evidence="2" id="KW-1185">Reference proteome</keyword>
<evidence type="ECO:0000313" key="1">
    <source>
        <dbReference type="EMBL" id="KAJ2796058.1"/>
    </source>
</evidence>
<organism evidence="1 2">
    <name type="scientific">Coemansia helicoidea</name>
    <dbReference type="NCBI Taxonomy" id="1286919"/>
    <lineage>
        <taxon>Eukaryota</taxon>
        <taxon>Fungi</taxon>
        <taxon>Fungi incertae sedis</taxon>
        <taxon>Zoopagomycota</taxon>
        <taxon>Kickxellomycotina</taxon>
        <taxon>Kickxellomycetes</taxon>
        <taxon>Kickxellales</taxon>
        <taxon>Kickxellaceae</taxon>
        <taxon>Coemansia</taxon>
    </lineage>
</organism>
<reference evidence="1" key="1">
    <citation type="submission" date="2022-07" db="EMBL/GenBank/DDBJ databases">
        <title>Phylogenomic reconstructions and comparative analyses of Kickxellomycotina fungi.</title>
        <authorList>
            <person name="Reynolds N.K."/>
            <person name="Stajich J.E."/>
            <person name="Barry K."/>
            <person name="Grigoriev I.V."/>
            <person name="Crous P."/>
            <person name="Smith M.E."/>
        </authorList>
    </citation>
    <scope>NUCLEOTIDE SEQUENCE</scope>
    <source>
        <strain evidence="1">BCRC 34780</strain>
    </source>
</reference>
<sequence>QQASELGGIHKAQASLLEVCSELRSLLPPPADGKGTGDAGGSRRGRRKTEQLRHHVGGLFPAASSQDVGSDAAMAALELLKASTDELVAGLRAQLAGSESAREAAEARAAELLGWIGRESKGRALLEDMIRTAQQACKMVEDKLDAMLKEADELRASLAAKEEEAASLAATVDTREKELRNLRRASRKALDQLSDLQTAQQQRQQQQQESGEAADRSLEDLDAEIKEAAAVHVRLQFEISRLEGDVSRLESEKAQLAKDMAHRDRRLRDAEAKLRTASAAVAADADGIRVRGFENEDDDDKKFGSVGTKSHKRFKVQIQNMQKHIEYLETKLALATSENDVLRKQHQPPPSSSGSSGTRFPGFSRGSGAANGGHADKTPLPRPAPSSAKPRPMSTMFPSIHTNLDAAASTASLHTDAPSESTETAGSGLGAGASAHPRPRNDSLSASFERIRSPFKGFRKHFA</sequence>
<protein>
    <submittedName>
        <fullName evidence="1">Uncharacterized protein</fullName>
    </submittedName>
</protein>
<gene>
    <name evidence="1" type="ORF">H4R21_004861</name>
</gene>
<comment type="caution">
    <text evidence="1">The sequence shown here is derived from an EMBL/GenBank/DDBJ whole genome shotgun (WGS) entry which is preliminary data.</text>
</comment>
<feature type="non-terminal residue" evidence="1">
    <location>
        <position position="1"/>
    </location>
</feature>
<dbReference type="Proteomes" id="UP001140087">
    <property type="component" value="Unassembled WGS sequence"/>
</dbReference>
<evidence type="ECO:0000313" key="2">
    <source>
        <dbReference type="Proteomes" id="UP001140087"/>
    </source>
</evidence>
<accession>A0ACC1KV73</accession>
<name>A0ACC1KV73_9FUNG</name>